<proteinExistence type="predicted"/>
<dbReference type="InterPro" id="IPR001623">
    <property type="entry name" value="DnaJ_domain"/>
</dbReference>
<feature type="compositionally biased region" description="Basic and acidic residues" evidence="2">
    <location>
        <begin position="176"/>
        <end position="187"/>
    </location>
</feature>
<dbReference type="InterPro" id="IPR036869">
    <property type="entry name" value="J_dom_sf"/>
</dbReference>
<dbReference type="CDD" id="cd06257">
    <property type="entry name" value="DnaJ"/>
    <property type="match status" value="1"/>
</dbReference>
<dbReference type="SUPFAM" id="SSF46565">
    <property type="entry name" value="Chaperone J-domain"/>
    <property type="match status" value="1"/>
</dbReference>
<evidence type="ECO:0000313" key="4">
    <source>
        <dbReference type="Proteomes" id="UP000483432"/>
    </source>
</evidence>
<protein>
    <submittedName>
        <fullName evidence="3">J domain-containing protein</fullName>
    </submittedName>
</protein>
<evidence type="ECO:0000313" key="3">
    <source>
        <dbReference type="EMBL" id="NDP49050.1"/>
    </source>
</evidence>
<sequence length="375" mass="43134">MDLFSDAISDIPTQNSPLLSKAQKAFNALIGKIGKKRTLQADWESVVPRFQQHYLSELLPLIEQAAGKRRELAHRLDWAYRQKNLGKTERRSIANLICELTGALASENDDDEMKALYNKYSGSDFDQEEAASIAGMKAMLEDTLGFDIGEDMDMRSPEAFMQQVQARLVEEAEKIDAARRTGSESRAQRKQTAKQIAKEEKLREEAQRVSLSLREIYRKLASALHPDREPDPGERARKTALMQSVNQAYEKKDLLRLLELQLEIEHIDQAAINTLSEERLTHYNKILKEQLGELENEIIHIDHEFRMRFGFDPYSRLDPASLMRLLDADIAQARMELRAVENDLNAAQAIGTLKAWLKQVRRRQREYAYDDDMPF</sequence>
<keyword evidence="1" id="KW-0175">Coiled coil</keyword>
<feature type="coiled-coil region" evidence="1">
    <location>
        <begin position="277"/>
        <end position="350"/>
    </location>
</feature>
<evidence type="ECO:0000256" key="1">
    <source>
        <dbReference type="SAM" id="Coils"/>
    </source>
</evidence>
<gene>
    <name evidence="3" type="ORF">GZ085_11830</name>
</gene>
<name>A0A7C9P8Z3_9PROT</name>
<organism evidence="3 4">
    <name type="scientific">Sulfuriferula multivorans</name>
    <dbReference type="NCBI Taxonomy" id="1559896"/>
    <lineage>
        <taxon>Bacteria</taxon>
        <taxon>Pseudomonadati</taxon>
        <taxon>Pseudomonadota</taxon>
        <taxon>Betaproteobacteria</taxon>
        <taxon>Nitrosomonadales</taxon>
        <taxon>Sulfuricellaceae</taxon>
        <taxon>Sulfuriferula</taxon>
    </lineage>
</organism>
<accession>A0A7C9P8Z3</accession>
<reference evidence="3 4" key="1">
    <citation type="submission" date="2019-09" db="EMBL/GenBank/DDBJ databases">
        <title>H2 Metabolism Revealed by Metagenomic Analysis in Subglacial Sediment of East Antarctica.</title>
        <authorList>
            <person name="Yang Z."/>
            <person name="Zhang Y."/>
            <person name="Lv Y."/>
            <person name="Yan W."/>
            <person name="Xiao X."/>
            <person name="Sun B."/>
            <person name="Ma H."/>
        </authorList>
    </citation>
    <scope>NUCLEOTIDE SEQUENCE [LARGE SCALE GENOMIC DNA]</scope>
    <source>
        <strain evidence="3">Bin2_2</strain>
    </source>
</reference>
<dbReference type="AlphaFoldDB" id="A0A7C9P8Z3"/>
<evidence type="ECO:0000256" key="2">
    <source>
        <dbReference type="SAM" id="MobiDB-lite"/>
    </source>
</evidence>
<dbReference type="Gene3D" id="1.10.287.110">
    <property type="entry name" value="DnaJ domain"/>
    <property type="match status" value="1"/>
</dbReference>
<feature type="region of interest" description="Disordered" evidence="2">
    <location>
        <begin position="176"/>
        <end position="201"/>
    </location>
</feature>
<dbReference type="EMBL" id="JAAFGW010000199">
    <property type="protein sequence ID" value="NDP49050.1"/>
    <property type="molecule type" value="Genomic_DNA"/>
</dbReference>
<comment type="caution">
    <text evidence="3">The sequence shown here is derived from an EMBL/GenBank/DDBJ whole genome shotgun (WGS) entry which is preliminary data.</text>
</comment>
<dbReference type="Proteomes" id="UP000483432">
    <property type="component" value="Unassembled WGS sequence"/>
</dbReference>